<reference evidence="2" key="2">
    <citation type="submission" date="2023-05" db="EMBL/GenBank/DDBJ databases">
        <authorList>
            <consortium name="Lawrence Berkeley National Laboratory"/>
            <person name="Steindorff A."/>
            <person name="Hensen N."/>
            <person name="Bonometti L."/>
            <person name="Westerberg I."/>
            <person name="Brannstrom I.O."/>
            <person name="Guillou S."/>
            <person name="Cros-Aarteil S."/>
            <person name="Calhoun S."/>
            <person name="Haridas S."/>
            <person name="Kuo A."/>
            <person name="Mondo S."/>
            <person name="Pangilinan J."/>
            <person name="Riley R."/>
            <person name="Labutti K."/>
            <person name="Andreopoulos B."/>
            <person name="Lipzen A."/>
            <person name="Chen C."/>
            <person name="Yanf M."/>
            <person name="Daum C."/>
            <person name="Ng V."/>
            <person name="Clum A."/>
            <person name="Ohm R."/>
            <person name="Martin F."/>
            <person name="Silar P."/>
            <person name="Natvig D."/>
            <person name="Lalanne C."/>
            <person name="Gautier V."/>
            <person name="Ament-Velasquez S.L."/>
            <person name="Kruys A."/>
            <person name="Hutchinson M.I."/>
            <person name="Powell A.J."/>
            <person name="Barry K."/>
            <person name="Miller A.N."/>
            <person name="Grigoriev I.V."/>
            <person name="Debuchy R."/>
            <person name="Gladieux P."/>
            <person name="Thoren M.H."/>
            <person name="Johannesson H."/>
        </authorList>
    </citation>
    <scope>NUCLEOTIDE SEQUENCE</scope>
    <source>
        <strain evidence="2">CBS 315.58</strain>
    </source>
</reference>
<sequence length="485" mass="54086">MKSRAYAVSQDQPTSSDNEGSPSAVKVAVVVLLLAPARPAKGYTKCRCKMPQNRRKRAGVQSRGIINGQLCAAKAGRLSRWSDRATPRRAVRFDRLVFASEAIYYTILRWPELWFMCVPAPDTNVMASTRNKTQEPLSRNQQGVFLAWLSIVASTPQRLGRWLSETEAADQPDLTGRFASWARNRDFGERQPENFLLGRSYFGTKTAPVRQAWIISFMTPDGLVTAVTEIADSIVSSKRVMRWELAVWDPVLPIVKSAQAAPDTVGREKYSVETSIREKRFKVIGQKSSSQTLMAWSDLKHETAGASPERTDRPGVEWSFDGGTLAARQRSQSRTLGKSRNIAEAVRAVRSSIHTLITAVFYWNHFAYGEGTGRKGDNSERISRTPVVYPEPLPAAPGAARHQETAAQHRSGIFTVETTVFMNFDTPRRKSHRQREQRVLAPTTPSLVAMLGRCPRCRRHRAWMQSPGDAGLVGPQPVSRPDSPP</sequence>
<feature type="region of interest" description="Disordered" evidence="1">
    <location>
        <begin position="301"/>
        <end position="320"/>
    </location>
</feature>
<feature type="compositionally biased region" description="Polar residues" evidence="1">
    <location>
        <begin position="9"/>
        <end position="21"/>
    </location>
</feature>
<evidence type="ECO:0000313" key="2">
    <source>
        <dbReference type="EMBL" id="KAK4194124.1"/>
    </source>
</evidence>
<reference evidence="2" key="1">
    <citation type="journal article" date="2023" name="Mol. Phylogenet. Evol.">
        <title>Genome-scale phylogeny and comparative genomics of the fungal order Sordariales.</title>
        <authorList>
            <person name="Hensen N."/>
            <person name="Bonometti L."/>
            <person name="Westerberg I."/>
            <person name="Brannstrom I.O."/>
            <person name="Guillou S."/>
            <person name="Cros-Aarteil S."/>
            <person name="Calhoun S."/>
            <person name="Haridas S."/>
            <person name="Kuo A."/>
            <person name="Mondo S."/>
            <person name="Pangilinan J."/>
            <person name="Riley R."/>
            <person name="LaButti K."/>
            <person name="Andreopoulos B."/>
            <person name="Lipzen A."/>
            <person name="Chen C."/>
            <person name="Yan M."/>
            <person name="Daum C."/>
            <person name="Ng V."/>
            <person name="Clum A."/>
            <person name="Steindorff A."/>
            <person name="Ohm R.A."/>
            <person name="Martin F."/>
            <person name="Silar P."/>
            <person name="Natvig D.O."/>
            <person name="Lalanne C."/>
            <person name="Gautier V."/>
            <person name="Ament-Velasquez S.L."/>
            <person name="Kruys A."/>
            <person name="Hutchinson M.I."/>
            <person name="Powell A.J."/>
            <person name="Barry K."/>
            <person name="Miller A.N."/>
            <person name="Grigoriev I.V."/>
            <person name="Debuchy R."/>
            <person name="Gladieux P."/>
            <person name="Hiltunen Thoren M."/>
            <person name="Johannesson H."/>
        </authorList>
    </citation>
    <scope>NUCLEOTIDE SEQUENCE</scope>
    <source>
        <strain evidence="2">CBS 315.58</strain>
    </source>
</reference>
<protein>
    <submittedName>
        <fullName evidence="2">Uncharacterized protein</fullName>
    </submittedName>
</protein>
<organism evidence="2 3">
    <name type="scientific">Triangularia verruculosa</name>
    <dbReference type="NCBI Taxonomy" id="2587418"/>
    <lineage>
        <taxon>Eukaryota</taxon>
        <taxon>Fungi</taxon>
        <taxon>Dikarya</taxon>
        <taxon>Ascomycota</taxon>
        <taxon>Pezizomycotina</taxon>
        <taxon>Sordariomycetes</taxon>
        <taxon>Sordariomycetidae</taxon>
        <taxon>Sordariales</taxon>
        <taxon>Podosporaceae</taxon>
        <taxon>Triangularia</taxon>
    </lineage>
</organism>
<name>A0AAN7APB5_9PEZI</name>
<dbReference type="EMBL" id="MU864094">
    <property type="protein sequence ID" value="KAK4194124.1"/>
    <property type="molecule type" value="Genomic_DNA"/>
</dbReference>
<proteinExistence type="predicted"/>
<feature type="region of interest" description="Disordered" evidence="1">
    <location>
        <begin position="1"/>
        <end position="21"/>
    </location>
</feature>
<dbReference type="Proteomes" id="UP001303160">
    <property type="component" value="Unassembled WGS sequence"/>
</dbReference>
<evidence type="ECO:0000256" key="1">
    <source>
        <dbReference type="SAM" id="MobiDB-lite"/>
    </source>
</evidence>
<evidence type="ECO:0000313" key="3">
    <source>
        <dbReference type="Proteomes" id="UP001303160"/>
    </source>
</evidence>
<keyword evidence="3" id="KW-1185">Reference proteome</keyword>
<comment type="caution">
    <text evidence="2">The sequence shown here is derived from an EMBL/GenBank/DDBJ whole genome shotgun (WGS) entry which is preliminary data.</text>
</comment>
<feature type="compositionally biased region" description="Basic and acidic residues" evidence="1">
    <location>
        <begin position="301"/>
        <end position="315"/>
    </location>
</feature>
<gene>
    <name evidence="2" type="ORF">QBC40DRAFT_321571</name>
</gene>
<accession>A0AAN7APB5</accession>
<feature type="region of interest" description="Disordered" evidence="1">
    <location>
        <begin position="465"/>
        <end position="485"/>
    </location>
</feature>
<dbReference type="AlphaFoldDB" id="A0AAN7APB5"/>